<dbReference type="EMBL" id="CP015756">
    <property type="protein sequence ID" value="APC40298.1"/>
    <property type="molecule type" value="Genomic_DNA"/>
</dbReference>
<organism evidence="1 2">
    <name type="scientific">Clostridium estertheticum subsp. estertheticum</name>
    <dbReference type="NCBI Taxonomy" id="1552"/>
    <lineage>
        <taxon>Bacteria</taxon>
        <taxon>Bacillati</taxon>
        <taxon>Bacillota</taxon>
        <taxon>Clostridia</taxon>
        <taxon>Eubacteriales</taxon>
        <taxon>Clostridiaceae</taxon>
        <taxon>Clostridium</taxon>
    </lineage>
</organism>
<evidence type="ECO:0008006" key="3">
    <source>
        <dbReference type="Google" id="ProtNLM"/>
    </source>
</evidence>
<dbReference type="OrthoDB" id="1664853at2"/>
<dbReference type="AlphaFoldDB" id="A0A1J0GG02"/>
<proteinExistence type="predicted"/>
<dbReference type="RefSeq" id="WP_071612590.1">
    <property type="nucleotide sequence ID" value="NZ_CP015756.1"/>
</dbReference>
<reference evidence="2" key="1">
    <citation type="journal article" date="2016" name="Front. Microbiol.">
        <title>Complete Genome Sequence of Clostridium estertheticum DSM 8809, a Microbe Identified in Spoiled Vacuum Packed Beef.</title>
        <authorList>
            <person name="Yu Z."/>
            <person name="Gunn L."/>
            <person name="Brennan E."/>
            <person name="Reid R."/>
            <person name="Wall P.G."/>
            <person name="Gaora O.P."/>
            <person name="Hurley D."/>
            <person name="Bolton D."/>
            <person name="Fanning S."/>
        </authorList>
    </citation>
    <scope>NUCLEOTIDE SEQUENCE [LARGE SCALE GENOMIC DNA]</scope>
    <source>
        <strain evidence="2">DSM 8809</strain>
    </source>
</reference>
<dbReference type="KEGG" id="ceu:A7L45_09580"/>
<evidence type="ECO:0000313" key="2">
    <source>
        <dbReference type="Proteomes" id="UP000182569"/>
    </source>
</evidence>
<name>A0A1J0GG02_9CLOT</name>
<sequence length="260" mass="30500">MFFNTYPLFNKGRILKIEMLEQLRDLPREFMDIRLAQYSSGILSGCSIKANKDYIIVDKGIVKHNDMIYMLKEECIIPYYRTNNTVILKIKFSDETRDKDFIKWEAQIYIDDNLDNQCDEIELCRFNAKTGAILRTDYVSFKDMSTQYDTINIINSPFAAYEKSSLSPIILRYFAKKAFQYNLTNALDICFCMQCMQSQQVVDRDLLLNYIASRLKLELRDYSNEQIYENLLIILDEIEGGRKNASNKGRMGYKKIVVDV</sequence>
<dbReference type="STRING" id="1552.A7L45_09580"/>
<gene>
    <name evidence="1" type="ORF">A7L45_09580</name>
</gene>
<keyword evidence="2" id="KW-1185">Reference proteome</keyword>
<accession>A0A1J0GG02</accession>
<protein>
    <recommendedName>
        <fullName evidence="3">DNA and RNA helicase</fullName>
    </recommendedName>
</protein>
<dbReference type="Proteomes" id="UP000182569">
    <property type="component" value="Chromosome"/>
</dbReference>
<evidence type="ECO:0000313" key="1">
    <source>
        <dbReference type="EMBL" id="APC40298.1"/>
    </source>
</evidence>